<evidence type="ECO:0000313" key="1">
    <source>
        <dbReference type="EMBL" id="KKL21547.1"/>
    </source>
</evidence>
<name>A0A0F9C5G2_9ZZZZ</name>
<proteinExistence type="predicted"/>
<accession>A0A0F9C5G2</accession>
<reference evidence="1" key="1">
    <citation type="journal article" date="2015" name="Nature">
        <title>Complex archaea that bridge the gap between prokaryotes and eukaryotes.</title>
        <authorList>
            <person name="Spang A."/>
            <person name="Saw J.H."/>
            <person name="Jorgensen S.L."/>
            <person name="Zaremba-Niedzwiedzka K."/>
            <person name="Martijn J."/>
            <person name="Lind A.E."/>
            <person name="van Eijk R."/>
            <person name="Schleper C."/>
            <person name="Guy L."/>
            <person name="Ettema T.J."/>
        </authorList>
    </citation>
    <scope>NUCLEOTIDE SEQUENCE</scope>
</reference>
<dbReference type="EMBL" id="LAZR01037692">
    <property type="protein sequence ID" value="KKL21547.1"/>
    <property type="molecule type" value="Genomic_DNA"/>
</dbReference>
<sequence length="79" mass="9237">MELWLVCGGDMKSLDIIDKEGFFDIYKFHDHVLNCKVCLDFLESFVAYRTSLKELRNAAKAKTKKVPVKRNRSKTLLRN</sequence>
<gene>
    <name evidence="1" type="ORF">LCGC14_2444400</name>
</gene>
<comment type="caution">
    <text evidence="1">The sequence shown here is derived from an EMBL/GenBank/DDBJ whole genome shotgun (WGS) entry which is preliminary data.</text>
</comment>
<organism evidence="1">
    <name type="scientific">marine sediment metagenome</name>
    <dbReference type="NCBI Taxonomy" id="412755"/>
    <lineage>
        <taxon>unclassified sequences</taxon>
        <taxon>metagenomes</taxon>
        <taxon>ecological metagenomes</taxon>
    </lineage>
</organism>
<protein>
    <submittedName>
        <fullName evidence="1">Uncharacterized protein</fullName>
    </submittedName>
</protein>
<dbReference type="AlphaFoldDB" id="A0A0F9C5G2"/>